<evidence type="ECO:0000313" key="2">
    <source>
        <dbReference type="Proteomes" id="UP000182894"/>
    </source>
</evidence>
<evidence type="ECO:0000313" key="1">
    <source>
        <dbReference type="EMBL" id="SDH33507.1"/>
    </source>
</evidence>
<sequence length="233" mass="25299">MKRNRSLVMVCYFVLSGCTNQKFKAEYQSQIQTVKILPVVWSTKDITYMGREQAWGAAVGTGVGAAAGAAVKASGVGTAALSGAGFAAGMRAGDLASMSTVEALVYNMNRANINLGDIVKKRFEEQLAASGRFKVVSDQEPADAFVQLTVNNWGFALTQGFSSVVYPTINVTGILKRNEETVWQRTEYITPFNGANTYGYTPLRYRTEPELLRAALDGISQIVDDSLIKDLSR</sequence>
<dbReference type="Proteomes" id="UP000182894">
    <property type="component" value="Unassembled WGS sequence"/>
</dbReference>
<evidence type="ECO:0008006" key="3">
    <source>
        <dbReference type="Google" id="ProtNLM"/>
    </source>
</evidence>
<protein>
    <recommendedName>
        <fullName evidence="3">Lipoprotein</fullName>
    </recommendedName>
</protein>
<accession>A0A1G8BJU8</accession>
<gene>
    <name evidence="1" type="ORF">SAMN05216605_1062</name>
</gene>
<dbReference type="AlphaFoldDB" id="A0A1G8BJU8"/>
<organism evidence="1 2">
    <name type="scientific">Pseudomonas abietaniphila</name>
    <dbReference type="NCBI Taxonomy" id="89065"/>
    <lineage>
        <taxon>Bacteria</taxon>
        <taxon>Pseudomonadati</taxon>
        <taxon>Pseudomonadota</taxon>
        <taxon>Gammaproteobacteria</taxon>
        <taxon>Pseudomonadales</taxon>
        <taxon>Pseudomonadaceae</taxon>
        <taxon>Pseudomonas</taxon>
    </lineage>
</organism>
<keyword evidence="2" id="KW-1185">Reference proteome</keyword>
<reference evidence="2" key="1">
    <citation type="submission" date="2016-10" db="EMBL/GenBank/DDBJ databases">
        <authorList>
            <person name="Varghese N."/>
            <person name="Submissions S."/>
        </authorList>
    </citation>
    <scope>NUCLEOTIDE SEQUENCE [LARGE SCALE GENOMIC DNA]</scope>
    <source>
        <strain evidence="2">ATCC 700689</strain>
    </source>
</reference>
<name>A0A1G8BJU8_9PSED</name>
<dbReference type="STRING" id="89065.SAMN05216605_1062"/>
<proteinExistence type="predicted"/>
<dbReference type="EMBL" id="FNCO01000006">
    <property type="protein sequence ID" value="SDH33507.1"/>
    <property type="molecule type" value="Genomic_DNA"/>
</dbReference>
<dbReference type="PROSITE" id="PS51257">
    <property type="entry name" value="PROKAR_LIPOPROTEIN"/>
    <property type="match status" value="1"/>
</dbReference>